<evidence type="ECO:0000313" key="2">
    <source>
        <dbReference type="Proteomes" id="UP000279259"/>
    </source>
</evidence>
<dbReference type="EMBL" id="RSCD01000024">
    <property type="protein sequence ID" value="RSH83697.1"/>
    <property type="molecule type" value="Genomic_DNA"/>
</dbReference>
<name>A0A427XY32_9TREE</name>
<protein>
    <submittedName>
        <fullName evidence="1">Uncharacterized protein</fullName>
    </submittedName>
</protein>
<accession>A0A427XY32</accession>
<proteinExistence type="predicted"/>
<dbReference type="Proteomes" id="UP000279259">
    <property type="component" value="Unassembled WGS sequence"/>
</dbReference>
<dbReference type="OrthoDB" id="3366083at2759"/>
<keyword evidence="2" id="KW-1185">Reference proteome</keyword>
<sequence>MATVHIEVVIALQERHPAEADNPFGWTEGPGSGKILSEEDIIAAFNILKPDTSPDLSGWTHHLLATALRVPAFIKAIHELTGLIMAGTKAQAGKVSPL</sequence>
<organism evidence="1 2">
    <name type="scientific">Saitozyma podzolica</name>
    <dbReference type="NCBI Taxonomy" id="1890683"/>
    <lineage>
        <taxon>Eukaryota</taxon>
        <taxon>Fungi</taxon>
        <taxon>Dikarya</taxon>
        <taxon>Basidiomycota</taxon>
        <taxon>Agaricomycotina</taxon>
        <taxon>Tremellomycetes</taxon>
        <taxon>Tremellales</taxon>
        <taxon>Trimorphomycetaceae</taxon>
        <taxon>Saitozyma</taxon>
    </lineage>
</organism>
<comment type="caution">
    <text evidence="1">The sequence shown here is derived from an EMBL/GenBank/DDBJ whole genome shotgun (WGS) entry which is preliminary data.</text>
</comment>
<dbReference type="AlphaFoldDB" id="A0A427XY32"/>
<evidence type="ECO:0000313" key="1">
    <source>
        <dbReference type="EMBL" id="RSH83697.1"/>
    </source>
</evidence>
<reference evidence="1 2" key="1">
    <citation type="submission" date="2018-11" db="EMBL/GenBank/DDBJ databases">
        <title>Genome sequence of Saitozyma podzolica DSM 27192.</title>
        <authorList>
            <person name="Aliyu H."/>
            <person name="Gorte O."/>
            <person name="Ochsenreither K."/>
        </authorList>
    </citation>
    <scope>NUCLEOTIDE SEQUENCE [LARGE SCALE GENOMIC DNA]</scope>
    <source>
        <strain evidence="1 2">DSM 27192</strain>
    </source>
</reference>
<gene>
    <name evidence="1" type="ORF">EHS25_005601</name>
</gene>